<comment type="similarity">
    <text evidence="2">Belongs to the major facilitator superfamily. Sugar transporter (TC 2.A.1.1) family.</text>
</comment>
<dbReference type="PANTHER" id="PTHR48022">
    <property type="entry name" value="PLASTIDIC GLUCOSE TRANSPORTER 4"/>
    <property type="match status" value="1"/>
</dbReference>
<evidence type="ECO:0000256" key="3">
    <source>
        <dbReference type="ARBA" id="ARBA00022692"/>
    </source>
</evidence>
<evidence type="ECO:0000256" key="1">
    <source>
        <dbReference type="ARBA" id="ARBA00004141"/>
    </source>
</evidence>
<comment type="subcellular location">
    <subcellularLocation>
        <location evidence="1">Membrane</location>
        <topology evidence="1">Multi-pass membrane protein</topology>
    </subcellularLocation>
</comment>
<gene>
    <name evidence="6" type="ORF">ST47_g3127</name>
</gene>
<dbReference type="Gene3D" id="1.20.1250.20">
    <property type="entry name" value="MFS general substrate transporter like domains"/>
    <property type="match status" value="1"/>
</dbReference>
<dbReference type="InterPro" id="IPR036259">
    <property type="entry name" value="MFS_trans_sf"/>
</dbReference>
<evidence type="ECO:0000256" key="2">
    <source>
        <dbReference type="ARBA" id="ARBA00010992"/>
    </source>
</evidence>
<dbReference type="EMBL" id="JYNV01000121">
    <property type="protein sequence ID" value="KZM25735.1"/>
    <property type="molecule type" value="Genomic_DNA"/>
</dbReference>
<keyword evidence="4" id="KW-1133">Transmembrane helix</keyword>
<comment type="caution">
    <text evidence="6">The sequence shown here is derived from an EMBL/GenBank/DDBJ whole genome shotgun (WGS) entry which is preliminary data.</text>
</comment>
<reference evidence="6 7" key="1">
    <citation type="journal article" date="2016" name="Sci. Rep.">
        <title>Draft genome sequencing and secretome analysis of fungal phytopathogen Ascochyta rabiei provides insight into the necrotrophic effector repertoire.</title>
        <authorList>
            <person name="Verma S."/>
            <person name="Gazara R.K."/>
            <person name="Nizam S."/>
            <person name="Parween S."/>
            <person name="Chattopadhyay D."/>
            <person name="Verma P.K."/>
        </authorList>
    </citation>
    <scope>NUCLEOTIDE SEQUENCE [LARGE SCALE GENOMIC DNA]</scope>
    <source>
        <strain evidence="6 7">ArDII</strain>
    </source>
</reference>
<dbReference type="Proteomes" id="UP000076837">
    <property type="component" value="Unassembled WGS sequence"/>
</dbReference>
<dbReference type="InterPro" id="IPR020846">
    <property type="entry name" value="MFS_dom"/>
</dbReference>
<dbReference type="InterPro" id="IPR005828">
    <property type="entry name" value="MFS_sugar_transport-like"/>
</dbReference>
<proteinExistence type="inferred from homology"/>
<keyword evidence="7" id="KW-1185">Reference proteome</keyword>
<name>A0A163IFB4_DIDRA</name>
<evidence type="ECO:0000313" key="6">
    <source>
        <dbReference type="EMBL" id="KZM25735.1"/>
    </source>
</evidence>
<dbReference type="Pfam" id="PF00083">
    <property type="entry name" value="Sugar_tr"/>
    <property type="match status" value="1"/>
</dbReference>
<dbReference type="FunFam" id="1.20.1250.20:FF:000117">
    <property type="entry name" value="MFS hexose transporter"/>
    <property type="match status" value="1"/>
</dbReference>
<dbReference type="PROSITE" id="PS50850">
    <property type="entry name" value="MFS"/>
    <property type="match status" value="1"/>
</dbReference>
<dbReference type="InterPro" id="IPR050360">
    <property type="entry name" value="MFS_Sugar_Transporters"/>
</dbReference>
<accession>A0A163IFB4</accession>
<evidence type="ECO:0000313" key="7">
    <source>
        <dbReference type="Proteomes" id="UP000076837"/>
    </source>
</evidence>
<organism evidence="6 7">
    <name type="scientific">Didymella rabiei</name>
    <name type="common">Chickpea ascochyta blight fungus</name>
    <name type="synonym">Mycosphaerella rabiei</name>
    <dbReference type="NCBI Taxonomy" id="5454"/>
    <lineage>
        <taxon>Eukaryota</taxon>
        <taxon>Fungi</taxon>
        <taxon>Dikarya</taxon>
        <taxon>Ascomycota</taxon>
        <taxon>Pezizomycotina</taxon>
        <taxon>Dothideomycetes</taxon>
        <taxon>Pleosporomycetidae</taxon>
        <taxon>Pleosporales</taxon>
        <taxon>Pleosporineae</taxon>
        <taxon>Didymellaceae</taxon>
        <taxon>Ascochyta</taxon>
    </lineage>
</organism>
<dbReference type="InterPro" id="IPR005829">
    <property type="entry name" value="Sugar_transporter_CS"/>
</dbReference>
<sequence>MAPSVAAIGDSVVERLVANDHVRWWNKPNLRQLYLLLVPFCLFIESTSGFDSSMMNGMQALTYWKEFFNHPKGGQLGLLVACYNLGAITSIPFVSIVSDRLGRRKSIVFGSVVMVIGAIMQGLSRNLPMFVFSRIFLGHGIVYAIIGGAALLGELGHPKERAFLGSMFNAFFGVGAVLGAGIVVQTRLIQNDWSWRLPSILQAVPSLIQIGFALTVPESPRWLVSKDRSEEALQILIKYHAEGDAAAELPHVELAEIQAALKIENNSRARGWGELFQTKGMRHRSLVAAALGLFVQFSGNNLISQYFVPIAEKIGITDSYQQVRYNVGKESWGFLVSLIMASVSPRFPRRRMYLLCAACLLAVYTGWTVAQARNRITGSKESGYVVLVFIFLYSPAYCIAYNALTYTYMVEIFPYYVRTKGLSWFQLFNRTAVMFGSFVNPIGLENADWKYLLVYVVWICFEIVFIYIFFPETFGKTLEELHFLFESEKADRDALTAAANKIINDPSIIELHEAPDKKA</sequence>
<keyword evidence="3 6" id="KW-0812">Transmembrane</keyword>
<dbReference type="GO" id="GO:0005351">
    <property type="term" value="F:carbohydrate:proton symporter activity"/>
    <property type="evidence" value="ECO:0007669"/>
    <property type="project" value="TreeGrafter"/>
</dbReference>
<keyword evidence="5" id="KW-0472">Membrane</keyword>
<dbReference type="AlphaFoldDB" id="A0A163IFB4"/>
<dbReference type="GO" id="GO:0016020">
    <property type="term" value="C:membrane"/>
    <property type="evidence" value="ECO:0007669"/>
    <property type="project" value="UniProtKB-SubCell"/>
</dbReference>
<evidence type="ECO:0000256" key="5">
    <source>
        <dbReference type="ARBA" id="ARBA00023136"/>
    </source>
</evidence>
<dbReference type="OrthoDB" id="6133115at2759"/>
<protein>
    <submittedName>
        <fullName evidence="6">Transmembrane transporter</fullName>
    </submittedName>
</protein>
<evidence type="ECO:0000256" key="4">
    <source>
        <dbReference type="ARBA" id="ARBA00022989"/>
    </source>
</evidence>
<dbReference type="PROSITE" id="PS00216">
    <property type="entry name" value="SUGAR_TRANSPORT_1"/>
    <property type="match status" value="1"/>
</dbReference>
<dbReference type="SUPFAM" id="SSF103473">
    <property type="entry name" value="MFS general substrate transporter"/>
    <property type="match status" value="1"/>
</dbReference>
<dbReference type="PANTHER" id="PTHR48022:SF29">
    <property type="entry name" value="SUGAR TRANSPORTER, PUTATIVE (AFU_ORTHOLOGUE AFUA_6G14500)-RELATED"/>
    <property type="match status" value="1"/>
</dbReference>